<sequence length="518" mass="55920">MNWAETSLGPVPAWTPTLHTVLDVALRTRFPVTLFWGPQFVLLYNDAYVQLIGDKHPAALGSPAATVFPEIWDTIGPMLTGVRVTGQPSWSQDLRLLMDRHGFAEECFFTFSYSAVHGRDGHVEGIVDIAAETTTQVLLNRRLAVLATLTDQLAGLDDPAMIAERATRVLQDDPLDFHAVLFLPADADLSLLPMAGRAAGAGDDSLVLTSTGAGAVAVLPLTPASQAGGHAPALRADLNPHLVVDDDCRRFLRLLAATLTQAFARAHARQTERRIAELERDLSQKLQDSLLTEPARPAHLRVAVRYQAATEQAHIGGDWYDAFPLPDTALALVVGDVTGHDHHAAAVMAQLRNLLRGIAYTIEKPPALVLQDLEATMLGLGVDAFATTVLARVERGTAPAGAWTLRWSNAGHPHPMLLHPDGTVTILRTVPELLLGTGTPICRTDHTTELPAGSSLILYTDGLIERPGTPLDEAMTDLAAALSHHQQLTVEELCDYLLARYGHTATDDIVILVVRTPH</sequence>
<dbReference type="InterPro" id="IPR001932">
    <property type="entry name" value="PPM-type_phosphatase-like_dom"/>
</dbReference>
<proteinExistence type="predicted"/>
<evidence type="ECO:0000313" key="4">
    <source>
        <dbReference type="EMBL" id="GIG53229.1"/>
    </source>
</evidence>
<evidence type="ECO:0000256" key="1">
    <source>
        <dbReference type="ARBA" id="ARBA00022801"/>
    </source>
</evidence>
<feature type="domain" description="PPM-type phosphatase" evidence="3">
    <location>
        <begin position="300"/>
        <end position="516"/>
    </location>
</feature>
<dbReference type="PANTHER" id="PTHR43156">
    <property type="entry name" value="STAGE II SPORULATION PROTEIN E-RELATED"/>
    <property type="match status" value="1"/>
</dbReference>
<dbReference type="SUPFAM" id="SSF81606">
    <property type="entry name" value="PP2C-like"/>
    <property type="match status" value="1"/>
</dbReference>
<dbReference type="Pfam" id="PF07228">
    <property type="entry name" value="SpoIIE"/>
    <property type="match status" value="1"/>
</dbReference>
<dbReference type="SMART" id="SM00331">
    <property type="entry name" value="PP2C_SIG"/>
    <property type="match status" value="1"/>
</dbReference>
<organism evidence="4 5">
    <name type="scientific">Dactylosporangium siamense</name>
    <dbReference type="NCBI Taxonomy" id="685454"/>
    <lineage>
        <taxon>Bacteria</taxon>
        <taxon>Bacillati</taxon>
        <taxon>Actinomycetota</taxon>
        <taxon>Actinomycetes</taxon>
        <taxon>Micromonosporales</taxon>
        <taxon>Micromonosporaceae</taxon>
        <taxon>Dactylosporangium</taxon>
    </lineage>
</organism>
<dbReference type="Gene3D" id="3.60.40.10">
    <property type="entry name" value="PPM-type phosphatase domain"/>
    <property type="match status" value="1"/>
</dbReference>
<keyword evidence="5" id="KW-1185">Reference proteome</keyword>
<dbReference type="Gene3D" id="3.30.450.20">
    <property type="entry name" value="PAS domain"/>
    <property type="match status" value="1"/>
</dbReference>
<name>A0A919UF83_9ACTN</name>
<evidence type="ECO:0000313" key="5">
    <source>
        <dbReference type="Proteomes" id="UP000660611"/>
    </source>
</evidence>
<protein>
    <recommendedName>
        <fullName evidence="3">PPM-type phosphatase domain-containing protein</fullName>
    </recommendedName>
</protein>
<dbReference type="Proteomes" id="UP000660611">
    <property type="component" value="Unassembled WGS sequence"/>
</dbReference>
<reference evidence="4" key="1">
    <citation type="submission" date="2021-01" db="EMBL/GenBank/DDBJ databases">
        <title>Whole genome shotgun sequence of Dactylosporangium siamense NBRC 106093.</title>
        <authorList>
            <person name="Komaki H."/>
            <person name="Tamura T."/>
        </authorList>
    </citation>
    <scope>NUCLEOTIDE SEQUENCE</scope>
    <source>
        <strain evidence="4">NBRC 106093</strain>
    </source>
</reference>
<dbReference type="InterPro" id="IPR036457">
    <property type="entry name" value="PPM-type-like_dom_sf"/>
</dbReference>
<dbReference type="EMBL" id="BONQ01000226">
    <property type="protein sequence ID" value="GIG53229.1"/>
    <property type="molecule type" value="Genomic_DNA"/>
</dbReference>
<dbReference type="InterPro" id="IPR052016">
    <property type="entry name" value="Bact_Sigma-Reg"/>
</dbReference>
<dbReference type="PANTHER" id="PTHR43156:SF2">
    <property type="entry name" value="STAGE II SPORULATION PROTEIN E"/>
    <property type="match status" value="1"/>
</dbReference>
<evidence type="ECO:0000259" key="3">
    <source>
        <dbReference type="SMART" id="SM00331"/>
    </source>
</evidence>
<accession>A0A919UF83</accession>
<feature type="coiled-coil region" evidence="2">
    <location>
        <begin position="261"/>
        <end position="288"/>
    </location>
</feature>
<gene>
    <name evidence="4" type="ORF">Dsi01nite_112700</name>
</gene>
<evidence type="ECO:0000256" key="2">
    <source>
        <dbReference type="SAM" id="Coils"/>
    </source>
</evidence>
<comment type="caution">
    <text evidence="4">The sequence shown here is derived from an EMBL/GenBank/DDBJ whole genome shotgun (WGS) entry which is preliminary data.</text>
</comment>
<keyword evidence="2" id="KW-0175">Coiled coil</keyword>
<keyword evidence="1" id="KW-0378">Hydrolase</keyword>
<dbReference type="GO" id="GO:0016791">
    <property type="term" value="F:phosphatase activity"/>
    <property type="evidence" value="ECO:0007669"/>
    <property type="project" value="TreeGrafter"/>
</dbReference>
<dbReference type="AlphaFoldDB" id="A0A919UF83"/>